<dbReference type="PANTHER" id="PTHR41259">
    <property type="entry name" value="DOUBLE-STRAND BREAK REPAIR RAD50 ATPASE, PUTATIVE-RELATED"/>
    <property type="match status" value="1"/>
</dbReference>
<keyword evidence="5" id="KW-1185">Reference proteome</keyword>
<evidence type="ECO:0000256" key="1">
    <source>
        <dbReference type="SAM" id="Coils"/>
    </source>
</evidence>
<feature type="transmembrane region" description="Helical" evidence="2">
    <location>
        <begin position="263"/>
        <end position="283"/>
    </location>
</feature>
<evidence type="ECO:0000259" key="3">
    <source>
        <dbReference type="Pfam" id="PF13514"/>
    </source>
</evidence>
<feature type="transmembrane region" description="Helical" evidence="2">
    <location>
        <begin position="289"/>
        <end position="309"/>
    </location>
</feature>
<keyword evidence="1" id="KW-0175">Coiled coil</keyword>
<dbReference type="Gene3D" id="3.40.50.300">
    <property type="entry name" value="P-loop containing nucleotide triphosphate hydrolases"/>
    <property type="match status" value="2"/>
</dbReference>
<evidence type="ECO:0000313" key="4">
    <source>
        <dbReference type="EMBL" id="PVY94031.1"/>
    </source>
</evidence>
<dbReference type="InterPro" id="IPR027417">
    <property type="entry name" value="P-loop_NTPase"/>
</dbReference>
<gene>
    <name evidence="4" type="ORF">C7381_10727</name>
</gene>
<keyword evidence="2" id="KW-0812">Transmembrane</keyword>
<name>A0A2U1E288_9FIRM</name>
<evidence type="ECO:0000313" key="5">
    <source>
        <dbReference type="Proteomes" id="UP000245793"/>
    </source>
</evidence>
<keyword evidence="2" id="KW-0472">Membrane</keyword>
<dbReference type="SUPFAM" id="SSF52540">
    <property type="entry name" value="P-loop containing nucleoside triphosphate hydrolases"/>
    <property type="match status" value="1"/>
</dbReference>
<feature type="coiled-coil region" evidence="1">
    <location>
        <begin position="185"/>
        <end position="212"/>
    </location>
</feature>
<proteinExistence type="predicted"/>
<reference evidence="4 5" key="1">
    <citation type="submission" date="2018-04" db="EMBL/GenBank/DDBJ databases">
        <title>Genomic Encyclopedia of Type Strains, Phase IV (KMG-IV): sequencing the most valuable type-strain genomes for metagenomic binning, comparative biology and taxonomic classification.</title>
        <authorList>
            <person name="Goeker M."/>
        </authorList>
    </citation>
    <scope>NUCLEOTIDE SEQUENCE [LARGE SCALE GENOMIC DNA]</scope>
    <source>
        <strain evidence="4 5">DSM 20705</strain>
    </source>
</reference>
<organism evidence="4 5">
    <name type="scientific">Ezakiella coagulans</name>
    <dbReference type="NCBI Taxonomy" id="46507"/>
    <lineage>
        <taxon>Bacteria</taxon>
        <taxon>Bacillati</taxon>
        <taxon>Bacillota</taxon>
        <taxon>Tissierellia</taxon>
        <taxon>Ezakiella</taxon>
    </lineage>
</organism>
<accession>A0A2U1E288</accession>
<comment type="caution">
    <text evidence="4">The sequence shown here is derived from an EMBL/GenBank/DDBJ whole genome shotgun (WGS) entry which is preliminary data.</text>
</comment>
<feature type="coiled-coil region" evidence="1">
    <location>
        <begin position="328"/>
        <end position="362"/>
    </location>
</feature>
<dbReference type="InterPro" id="IPR038734">
    <property type="entry name" value="YhaN_AAA"/>
</dbReference>
<protein>
    <submittedName>
        <fullName evidence="4">AAA domain-containing protein</fullName>
    </submittedName>
</protein>
<feature type="domain" description="YhaN AAA" evidence="3">
    <location>
        <begin position="1"/>
        <end position="51"/>
    </location>
</feature>
<keyword evidence="2" id="KW-1133">Transmembrane helix</keyword>
<dbReference type="RefSeq" id="WP_116480314.1">
    <property type="nucleotide sequence ID" value="NZ_CP096650.1"/>
</dbReference>
<evidence type="ECO:0000256" key="2">
    <source>
        <dbReference type="SAM" id="Phobius"/>
    </source>
</evidence>
<dbReference type="AlphaFoldDB" id="A0A2U1E288"/>
<dbReference type="Pfam" id="PF13514">
    <property type="entry name" value="AAA_27"/>
    <property type="match status" value="1"/>
</dbReference>
<sequence length="531" mass="62236">MIIKNIRLIEFGAYKDRSFNFDNGLNLIYGKNEVGKTTLRSSIDAVLYGFLDGKTLRKSYVDGFETYTGGSSNVSMKLCYDNRHYLVERNLSMETCRVFDEGNNDITEKFSLTNKILTPGNDFLNVDSETFRKFFYIDTTNKDVGDLGFLILKDEMDEDIVSKAIRNLKKENEELGSDRSWQKKRPRIKNEIANLEDEIRAGEEVLIQSSKKKIKTDEINNELRKHDARLLKLYRRETKLEDLKNEIYHDSLNMSSKKKSNKIIFPILAVLFILAAFVTKYAFNLDKYFWYLNIISAIFIVVFILSNIYNSDSNEKKEYEINDVLGEISIVNSKIKEINDSKMELQKELSFLEGQLDNIMKVSENTLYLKDRLSVLKRQSENMDRRYLVNELTIDALDFLKIEKKKAPKTMIINRAEDIYFNITGKNDLIISDKMELFLDRERRMGEKNFSSGTMEIAIFSLKLAFNEFLTDEDFIIFDDAFLFVDDERLEKIAEILYNISSKKQIMYFTSNKRLLDIINRKYYNINEVII</sequence>
<dbReference type="Proteomes" id="UP000245793">
    <property type="component" value="Unassembled WGS sequence"/>
</dbReference>
<dbReference type="EMBL" id="QEKV01000007">
    <property type="protein sequence ID" value="PVY94031.1"/>
    <property type="molecule type" value="Genomic_DNA"/>
</dbReference>
<dbReference type="PANTHER" id="PTHR41259:SF1">
    <property type="entry name" value="DOUBLE-STRAND BREAK REPAIR RAD50 ATPASE, PUTATIVE-RELATED"/>
    <property type="match status" value="1"/>
</dbReference>